<dbReference type="InterPro" id="IPR005548">
    <property type="entry name" value="Cell_div_FtsQ/DivIB_C"/>
</dbReference>
<protein>
    <recommendedName>
        <fullName evidence="6">Cell division protein DivIB</fullName>
    </recommendedName>
</protein>
<dbReference type="InterPro" id="IPR050487">
    <property type="entry name" value="FtsQ_DivIB"/>
</dbReference>
<keyword evidence="5 6" id="KW-0131">Cell cycle</keyword>
<dbReference type="EMBL" id="AYYX01000010">
    <property type="protein sequence ID" value="KRM89202.1"/>
    <property type="molecule type" value="Genomic_DNA"/>
</dbReference>
<gene>
    <name evidence="6" type="primary">divIB</name>
    <name evidence="8" type="ORF">FD21_GL000129</name>
</gene>
<keyword evidence="4 6" id="KW-1133">Transmembrane helix</keyword>
<evidence type="ECO:0000256" key="2">
    <source>
        <dbReference type="ARBA" id="ARBA00022618"/>
    </source>
</evidence>
<comment type="caution">
    <text evidence="8">The sequence shown here is derived from an EMBL/GenBank/DDBJ whole genome shotgun (WGS) entry which is preliminary data.</text>
</comment>
<dbReference type="STRING" id="1133569.FD21_GL000129"/>
<dbReference type="Pfam" id="PF03799">
    <property type="entry name" value="FtsQ_DivIB_C"/>
    <property type="match status" value="1"/>
</dbReference>
<dbReference type="Gene3D" id="3.40.50.10960">
    <property type="match status" value="1"/>
</dbReference>
<keyword evidence="2 6" id="KW-0132">Cell division</keyword>
<proteinExistence type="inferred from homology"/>
<keyword evidence="1 6" id="KW-1003">Cell membrane</keyword>
<name>A0A0R2CDP7_9LACO</name>
<dbReference type="GO" id="GO:0043093">
    <property type="term" value="P:FtsZ-dependent cytokinesis"/>
    <property type="evidence" value="ECO:0007669"/>
    <property type="project" value="UniProtKB-UniRule"/>
</dbReference>
<evidence type="ECO:0000256" key="1">
    <source>
        <dbReference type="ARBA" id="ARBA00022475"/>
    </source>
</evidence>
<dbReference type="PANTHER" id="PTHR37820">
    <property type="entry name" value="CELL DIVISION PROTEIN DIVIB"/>
    <property type="match status" value="1"/>
</dbReference>
<evidence type="ECO:0000256" key="4">
    <source>
        <dbReference type="ARBA" id="ARBA00022989"/>
    </source>
</evidence>
<reference evidence="8 9" key="1">
    <citation type="journal article" date="2015" name="Genome Announc.">
        <title>Expanding the biotechnology potential of lactobacilli through comparative genomics of 213 strains and associated genera.</title>
        <authorList>
            <person name="Sun Z."/>
            <person name="Harris H.M."/>
            <person name="McCann A."/>
            <person name="Guo C."/>
            <person name="Argimon S."/>
            <person name="Zhang W."/>
            <person name="Yang X."/>
            <person name="Jeffery I.B."/>
            <person name="Cooney J.C."/>
            <person name="Kagawa T.F."/>
            <person name="Liu W."/>
            <person name="Song Y."/>
            <person name="Salvetti E."/>
            <person name="Wrobel A."/>
            <person name="Rasinkangas P."/>
            <person name="Parkhill J."/>
            <person name="Rea M.C."/>
            <person name="O'Sullivan O."/>
            <person name="Ritari J."/>
            <person name="Douillard F.P."/>
            <person name="Paul Ross R."/>
            <person name="Yang R."/>
            <person name="Briner A.E."/>
            <person name="Felis G.E."/>
            <person name="de Vos W.M."/>
            <person name="Barrangou R."/>
            <person name="Klaenhammer T.R."/>
            <person name="Caufield P.W."/>
            <person name="Cui Y."/>
            <person name="Zhang H."/>
            <person name="O'Toole P.W."/>
        </authorList>
    </citation>
    <scope>NUCLEOTIDE SEQUENCE [LARGE SCALE GENOMIC DNA]</scope>
    <source>
        <strain evidence="8 9">DSM 20605</strain>
    </source>
</reference>
<sequence length="281" mass="32284">MMSSKKSKLKVQTDLPLTPWETAQKRRQQSKHSLGGFFKKQRIGDKLPSLVAQRKKRLRKVLIKNLLFFSMLLLVALYFILPISKVKSIKVLAYNQHSAKQIVKLSGIKPQQLQIGVFLRQKQIQAKIKDQAPEIKKVSFAYSAQQVKLKVIEKRNLGYVSKGNLFYRIETNGKISKINHRNPVSDVPIYFNFNKSLLRRQITQQIEALSPKIMQAISEIHASPTKSDPQRVHLYMNDGNQVLATIKTLAAKMQYYPQFKSNSSQKIMIDLQVGAYSYPLQ</sequence>
<evidence type="ECO:0000313" key="9">
    <source>
        <dbReference type="Proteomes" id="UP000051576"/>
    </source>
</evidence>
<evidence type="ECO:0000313" key="8">
    <source>
        <dbReference type="EMBL" id="KRM89202.1"/>
    </source>
</evidence>
<dbReference type="OrthoDB" id="1819027at2"/>
<dbReference type="InterPro" id="IPR026580">
    <property type="entry name" value="DivIB"/>
</dbReference>
<dbReference type="GO" id="GO:0005886">
    <property type="term" value="C:plasma membrane"/>
    <property type="evidence" value="ECO:0007669"/>
    <property type="project" value="UniProtKB-SubCell"/>
</dbReference>
<dbReference type="PATRIC" id="fig|1133569.4.peg.129"/>
<dbReference type="PANTHER" id="PTHR37820:SF1">
    <property type="entry name" value="CELL DIVISION PROTEIN FTSQ"/>
    <property type="match status" value="1"/>
</dbReference>
<keyword evidence="3 6" id="KW-0812">Transmembrane</keyword>
<feature type="transmembrane region" description="Helical" evidence="6">
    <location>
        <begin position="62"/>
        <end position="81"/>
    </location>
</feature>
<dbReference type="Proteomes" id="UP000051576">
    <property type="component" value="Unassembled WGS sequence"/>
</dbReference>
<dbReference type="GO" id="GO:0032153">
    <property type="term" value="C:cell division site"/>
    <property type="evidence" value="ECO:0007669"/>
    <property type="project" value="UniProtKB-UniRule"/>
</dbReference>
<feature type="domain" description="Cell division protein FtsQ/DivIB C-terminal" evidence="7">
    <location>
        <begin position="159"/>
        <end position="270"/>
    </location>
</feature>
<comment type="function">
    <text evidence="6">Cell division protein that may be involved in stabilizing or promoting the assembly of the division complex.</text>
</comment>
<keyword evidence="6" id="KW-0472">Membrane</keyword>
<dbReference type="HAMAP" id="MF_00912">
    <property type="entry name" value="DivIB"/>
    <property type="match status" value="1"/>
</dbReference>
<dbReference type="eggNOG" id="COG1589">
    <property type="taxonomic scope" value="Bacteria"/>
</dbReference>
<organism evidence="8 9">
    <name type="scientific">Liquorilactobacillus vini DSM 20605</name>
    <dbReference type="NCBI Taxonomy" id="1133569"/>
    <lineage>
        <taxon>Bacteria</taxon>
        <taxon>Bacillati</taxon>
        <taxon>Bacillota</taxon>
        <taxon>Bacilli</taxon>
        <taxon>Lactobacillales</taxon>
        <taxon>Lactobacillaceae</taxon>
        <taxon>Liquorilactobacillus</taxon>
    </lineage>
</organism>
<comment type="similarity">
    <text evidence="6">Belongs to the FtsQ/DivIB family. DivIB subfamily.</text>
</comment>
<evidence type="ECO:0000256" key="6">
    <source>
        <dbReference type="HAMAP-Rule" id="MF_00912"/>
    </source>
</evidence>
<evidence type="ECO:0000259" key="7">
    <source>
        <dbReference type="Pfam" id="PF03799"/>
    </source>
</evidence>
<keyword evidence="9" id="KW-1185">Reference proteome</keyword>
<accession>A0A0R2CDP7</accession>
<evidence type="ECO:0000256" key="3">
    <source>
        <dbReference type="ARBA" id="ARBA00022692"/>
    </source>
</evidence>
<comment type="subcellular location">
    <subcellularLocation>
        <location evidence="6">Cell membrane</location>
        <topology evidence="6">Single-pass type II membrane protein</topology>
    </subcellularLocation>
    <text evidence="6">Localizes to the division septum.</text>
</comment>
<dbReference type="AlphaFoldDB" id="A0A0R2CDP7"/>
<evidence type="ECO:0000256" key="5">
    <source>
        <dbReference type="ARBA" id="ARBA00023306"/>
    </source>
</evidence>